<evidence type="ECO:0000256" key="3">
    <source>
        <dbReference type="ARBA" id="ARBA00022989"/>
    </source>
</evidence>
<dbReference type="AlphaFoldDB" id="A0A1B1YFG2"/>
<keyword evidence="4 5" id="KW-0472">Membrane</keyword>
<protein>
    <recommendedName>
        <fullName evidence="6">Zinc-ribbon domain-containing protein</fullName>
    </recommendedName>
</protein>
<dbReference type="Proteomes" id="UP000092971">
    <property type="component" value="Chromosome"/>
</dbReference>
<dbReference type="GO" id="GO:0016020">
    <property type="term" value="C:membrane"/>
    <property type="evidence" value="ECO:0007669"/>
    <property type="project" value="UniProtKB-SubCell"/>
</dbReference>
<reference evidence="7 8" key="1">
    <citation type="submission" date="2016-02" db="EMBL/GenBank/DDBJ databases">
        <title>Comparison of Clostridium stercorarium subspecies using comparative genomics and transcriptomics.</title>
        <authorList>
            <person name="Schellenberg J."/>
            <person name="Thallinger G."/>
            <person name="Levin D.B."/>
            <person name="Zhang X."/>
            <person name="Alvare G."/>
            <person name="Fristensky B."/>
            <person name="Sparling R."/>
        </authorList>
    </citation>
    <scope>NUCLEOTIDE SEQUENCE [LARGE SCALE GENOMIC DNA]</scope>
    <source>
        <strain evidence="7 8">DSM 2910</strain>
    </source>
</reference>
<dbReference type="OrthoDB" id="192868at2"/>
<comment type="subcellular location">
    <subcellularLocation>
        <location evidence="1">Membrane</location>
    </subcellularLocation>
</comment>
<dbReference type="InterPro" id="IPR026870">
    <property type="entry name" value="Zinc_ribbon_dom"/>
</dbReference>
<dbReference type="Pfam" id="PF13240">
    <property type="entry name" value="Zn_Ribbon_1"/>
    <property type="match status" value="1"/>
</dbReference>
<accession>A0A1B1YFG2</accession>
<evidence type="ECO:0000313" key="7">
    <source>
        <dbReference type="EMBL" id="ANW99495.1"/>
    </source>
</evidence>
<dbReference type="RefSeq" id="WP_015359900.1">
    <property type="nucleotide sequence ID" value="NZ_CP014672.1"/>
</dbReference>
<proteinExistence type="predicted"/>
<dbReference type="EMBL" id="CP014672">
    <property type="protein sequence ID" value="ANW99495.1"/>
    <property type="molecule type" value="Genomic_DNA"/>
</dbReference>
<gene>
    <name evidence="7" type="ORF">CSTERTH_10880</name>
</gene>
<sequence>MYCPKCGHEVGEHMVICPSCGELLENRNNDTVNSFSQPNYGWQQPEGMPKIQDIPDYKVQSILLIVFSAILCCVFCLPILALPFAIIALVNSNKIEAHIVAGNYEYARKVSENTKKWCWASFGILLGSIAISIVFAIVFMNSGLYKEFMNEFMKQYEYYYYNFQ</sequence>
<name>A0A1B1YFG2_THEST</name>
<evidence type="ECO:0000313" key="8">
    <source>
        <dbReference type="Proteomes" id="UP000092971"/>
    </source>
</evidence>
<feature type="transmembrane region" description="Helical" evidence="5">
    <location>
        <begin position="62"/>
        <end position="90"/>
    </location>
</feature>
<evidence type="ECO:0000256" key="2">
    <source>
        <dbReference type="ARBA" id="ARBA00022692"/>
    </source>
</evidence>
<evidence type="ECO:0000259" key="6">
    <source>
        <dbReference type="Pfam" id="PF13240"/>
    </source>
</evidence>
<organism evidence="7 8">
    <name type="scientific">Thermoclostridium stercorarium subsp. thermolacticum DSM 2910</name>
    <dbReference type="NCBI Taxonomy" id="1121336"/>
    <lineage>
        <taxon>Bacteria</taxon>
        <taxon>Bacillati</taxon>
        <taxon>Bacillota</taxon>
        <taxon>Clostridia</taxon>
        <taxon>Eubacteriales</taxon>
        <taxon>Oscillospiraceae</taxon>
        <taxon>Thermoclostridium</taxon>
    </lineage>
</organism>
<evidence type="ECO:0000256" key="4">
    <source>
        <dbReference type="ARBA" id="ARBA00023136"/>
    </source>
</evidence>
<evidence type="ECO:0000256" key="1">
    <source>
        <dbReference type="ARBA" id="ARBA00004370"/>
    </source>
</evidence>
<keyword evidence="3 5" id="KW-1133">Transmembrane helix</keyword>
<evidence type="ECO:0000256" key="5">
    <source>
        <dbReference type="SAM" id="Phobius"/>
    </source>
</evidence>
<feature type="domain" description="Zinc-ribbon" evidence="6">
    <location>
        <begin position="2"/>
        <end position="21"/>
    </location>
</feature>
<dbReference type="InterPro" id="IPR007593">
    <property type="entry name" value="CD225/Dispanin_fam"/>
</dbReference>
<keyword evidence="2 5" id="KW-0812">Transmembrane</keyword>
<feature type="transmembrane region" description="Helical" evidence="5">
    <location>
        <begin position="117"/>
        <end position="140"/>
    </location>
</feature>
<dbReference type="Pfam" id="PF04505">
    <property type="entry name" value="CD225"/>
    <property type="match status" value="1"/>
</dbReference>